<dbReference type="RefSeq" id="WP_146663588.1">
    <property type="nucleotide sequence ID" value="NZ_CP019791.1"/>
</dbReference>
<sequence>MAVSYQAIIDKIDQAILDGVDGPVKFSLSGRSFEYNSLDELLNARAKYARLNAGKKRPGGVRIAKTVVGGY</sequence>
<dbReference type="Proteomes" id="UP000189674">
    <property type="component" value="Chromosome"/>
</dbReference>
<accession>A0A1U9NPV2</accession>
<proteinExistence type="predicted"/>
<keyword evidence="2" id="KW-1185">Reference proteome</keyword>
<organism evidence="1 2">
    <name type="scientific">Anaerohalosphaera lusitana</name>
    <dbReference type="NCBI Taxonomy" id="1936003"/>
    <lineage>
        <taxon>Bacteria</taxon>
        <taxon>Pseudomonadati</taxon>
        <taxon>Planctomycetota</taxon>
        <taxon>Phycisphaerae</taxon>
        <taxon>Sedimentisphaerales</taxon>
        <taxon>Anaerohalosphaeraceae</taxon>
        <taxon>Anaerohalosphaera</taxon>
    </lineage>
</organism>
<protein>
    <submittedName>
        <fullName evidence="1">Uncharacterized protein</fullName>
    </submittedName>
</protein>
<dbReference type="AlphaFoldDB" id="A0A1U9NPV2"/>
<reference evidence="2" key="1">
    <citation type="submission" date="2017-02" db="EMBL/GenBank/DDBJ databases">
        <title>Comparative genomics and description of representatives of a novel lineage of planctomycetes thriving in anoxic sediments.</title>
        <authorList>
            <person name="Spring S."/>
            <person name="Bunk B."/>
            <person name="Sproer C."/>
        </authorList>
    </citation>
    <scope>NUCLEOTIDE SEQUENCE [LARGE SCALE GENOMIC DNA]</scope>
    <source>
        <strain evidence="2">ST-NAGAB-D1</strain>
    </source>
</reference>
<evidence type="ECO:0000313" key="1">
    <source>
        <dbReference type="EMBL" id="AQT69953.1"/>
    </source>
</evidence>
<dbReference type="STRING" id="1936003.STSP2_03153"/>
<evidence type="ECO:0000313" key="2">
    <source>
        <dbReference type="Proteomes" id="UP000189674"/>
    </source>
</evidence>
<dbReference type="EMBL" id="CP019791">
    <property type="protein sequence ID" value="AQT69953.1"/>
    <property type="molecule type" value="Genomic_DNA"/>
</dbReference>
<dbReference type="KEGG" id="alus:STSP2_03153"/>
<name>A0A1U9NPV2_9BACT</name>
<gene>
    <name evidence="1" type="ORF">STSP2_03153</name>
</gene>